<organism evidence="3 4">
    <name type="scientific">Pirellula staleyi (strain ATCC 27377 / DSM 6068 / ICPB 4128)</name>
    <name type="common">Pirella staleyi</name>
    <dbReference type="NCBI Taxonomy" id="530564"/>
    <lineage>
        <taxon>Bacteria</taxon>
        <taxon>Pseudomonadati</taxon>
        <taxon>Planctomycetota</taxon>
        <taxon>Planctomycetia</taxon>
        <taxon>Pirellulales</taxon>
        <taxon>Pirellulaceae</taxon>
        <taxon>Pirellula</taxon>
    </lineage>
</organism>
<feature type="region of interest" description="Disordered" evidence="2">
    <location>
        <begin position="238"/>
        <end position="262"/>
    </location>
</feature>
<dbReference type="EMBL" id="CP001848">
    <property type="protein sequence ID" value="ADB19384.1"/>
    <property type="molecule type" value="Genomic_DNA"/>
</dbReference>
<dbReference type="Pfam" id="PF13414">
    <property type="entry name" value="TPR_11"/>
    <property type="match status" value="1"/>
</dbReference>
<dbReference type="Gene3D" id="1.25.40.10">
    <property type="entry name" value="Tetratricopeptide repeat domain"/>
    <property type="match status" value="2"/>
</dbReference>
<dbReference type="HOGENOM" id="CLU_1061110_0_0_0"/>
<dbReference type="Proteomes" id="UP000001887">
    <property type="component" value="Chromosome"/>
</dbReference>
<keyword evidence="1" id="KW-0802">TPR repeat</keyword>
<dbReference type="eggNOG" id="COG0457">
    <property type="taxonomic scope" value="Bacteria"/>
</dbReference>
<dbReference type="InterPro" id="IPR019734">
    <property type="entry name" value="TPR_rpt"/>
</dbReference>
<dbReference type="OrthoDB" id="270653at2"/>
<evidence type="ECO:0000313" key="4">
    <source>
        <dbReference type="Proteomes" id="UP000001887"/>
    </source>
</evidence>
<dbReference type="PANTHER" id="PTHR44366">
    <property type="entry name" value="UDP-N-ACETYLGLUCOSAMINE--PEPTIDE N-ACETYLGLUCOSAMINYLTRANSFERASE 110 KDA SUBUNIT"/>
    <property type="match status" value="1"/>
</dbReference>
<dbReference type="InterPro" id="IPR037919">
    <property type="entry name" value="OGT"/>
</dbReference>
<proteinExistence type="predicted"/>
<dbReference type="Pfam" id="PF13181">
    <property type="entry name" value="TPR_8"/>
    <property type="match status" value="1"/>
</dbReference>
<name>D2R853_PIRSD</name>
<dbReference type="SMART" id="SM00028">
    <property type="entry name" value="TPR"/>
    <property type="match status" value="4"/>
</dbReference>
<reference evidence="3 4" key="1">
    <citation type="journal article" date="2009" name="Stand. Genomic Sci.">
        <title>Complete genome sequence of Pirellula staleyi type strain (ATCC 27377).</title>
        <authorList>
            <person name="Clum A."/>
            <person name="Tindall B.J."/>
            <person name="Sikorski J."/>
            <person name="Ivanova N."/>
            <person name="Mavrommatis K."/>
            <person name="Lucas S."/>
            <person name="Glavina del Rio T."/>
            <person name="Nolan M."/>
            <person name="Chen F."/>
            <person name="Tice H."/>
            <person name="Pitluck S."/>
            <person name="Cheng J.F."/>
            <person name="Chertkov O."/>
            <person name="Brettin T."/>
            <person name="Han C."/>
            <person name="Detter J.C."/>
            <person name="Kuske C."/>
            <person name="Bruce D."/>
            <person name="Goodwin L."/>
            <person name="Ovchinikova G."/>
            <person name="Pati A."/>
            <person name="Mikhailova N."/>
            <person name="Chen A."/>
            <person name="Palaniappan K."/>
            <person name="Land M."/>
            <person name="Hauser L."/>
            <person name="Chang Y.J."/>
            <person name="Jeffries C.D."/>
            <person name="Chain P."/>
            <person name="Rohde M."/>
            <person name="Goker M."/>
            <person name="Bristow J."/>
            <person name="Eisen J.A."/>
            <person name="Markowitz V."/>
            <person name="Hugenholtz P."/>
            <person name="Kyrpides N.C."/>
            <person name="Klenk H.P."/>
            <person name="Lapidus A."/>
        </authorList>
    </citation>
    <scope>NUCLEOTIDE SEQUENCE [LARGE SCALE GENOMIC DNA]</scope>
    <source>
        <strain evidence="4">ATCC 27377 / DSM 6068 / ICPB 4128</strain>
    </source>
</reference>
<protein>
    <submittedName>
        <fullName evidence="3">Tetratricopeptide TPR_2 repeat protein</fullName>
    </submittedName>
</protein>
<dbReference type="KEGG" id="psl:Psta_4743"/>
<dbReference type="GO" id="GO:0097363">
    <property type="term" value="F:protein O-acetylglucosaminyltransferase activity"/>
    <property type="evidence" value="ECO:0007669"/>
    <property type="project" value="TreeGrafter"/>
</dbReference>
<dbReference type="InterPro" id="IPR011990">
    <property type="entry name" value="TPR-like_helical_dom_sf"/>
</dbReference>
<evidence type="ECO:0000256" key="2">
    <source>
        <dbReference type="SAM" id="MobiDB-lite"/>
    </source>
</evidence>
<sequence precursor="true">MKHSSTIATCSPQHRWPRQRTALLLMASVIISSLATSLGCGQVARFRNVEGVNYFQQGNYQAAQKQFQSALAANPRSPDAYYNLAAVYHKQGLSTRNQNDLAQAESLYRQCLDFNPNHVDCHRGLAVLLTETGRADLAFTEMKNWSIANPGLSDARVELARLYEEYGDNRSAEQILYEAQAIDINNWRAHAALGRIKEQSGDVQQAILNYQRAYALNGNQPQFQERIAMLQQRAPGVFPTPGATSPIPGVRSATSPRPQMKY</sequence>
<dbReference type="GO" id="GO:0006493">
    <property type="term" value="P:protein O-linked glycosylation"/>
    <property type="evidence" value="ECO:0007669"/>
    <property type="project" value="InterPro"/>
</dbReference>
<dbReference type="AlphaFoldDB" id="D2R853"/>
<evidence type="ECO:0000256" key="1">
    <source>
        <dbReference type="PROSITE-ProRule" id="PRU00339"/>
    </source>
</evidence>
<gene>
    <name evidence="3" type="ordered locus">Psta_4743</name>
</gene>
<evidence type="ECO:0000313" key="3">
    <source>
        <dbReference type="EMBL" id="ADB19384.1"/>
    </source>
</evidence>
<dbReference type="SUPFAM" id="SSF48452">
    <property type="entry name" value="TPR-like"/>
    <property type="match status" value="1"/>
</dbReference>
<dbReference type="PANTHER" id="PTHR44366:SF1">
    <property type="entry name" value="UDP-N-ACETYLGLUCOSAMINE--PEPTIDE N-ACETYLGLUCOSAMINYLTRANSFERASE 110 KDA SUBUNIT"/>
    <property type="match status" value="1"/>
</dbReference>
<dbReference type="PROSITE" id="PS50005">
    <property type="entry name" value="TPR"/>
    <property type="match status" value="3"/>
</dbReference>
<feature type="compositionally biased region" description="Polar residues" evidence="2">
    <location>
        <begin position="252"/>
        <end position="262"/>
    </location>
</feature>
<keyword evidence="4" id="KW-1185">Reference proteome</keyword>
<accession>D2R853</accession>
<feature type="repeat" description="TPR" evidence="1">
    <location>
        <begin position="44"/>
        <end position="77"/>
    </location>
</feature>
<dbReference type="STRING" id="530564.Psta_4743"/>
<feature type="repeat" description="TPR" evidence="1">
    <location>
        <begin position="187"/>
        <end position="220"/>
    </location>
</feature>
<feature type="repeat" description="TPR" evidence="1">
    <location>
        <begin position="85"/>
        <end position="118"/>
    </location>
</feature>